<accession>A0A9N7MQ78</accession>
<proteinExistence type="predicted"/>
<evidence type="ECO:0000313" key="2">
    <source>
        <dbReference type="Proteomes" id="UP001153555"/>
    </source>
</evidence>
<dbReference type="OrthoDB" id="1423337at2759"/>
<protein>
    <submittedName>
        <fullName evidence="1">Uncharacterized protein</fullName>
    </submittedName>
</protein>
<reference evidence="1" key="1">
    <citation type="submission" date="2019-12" db="EMBL/GenBank/DDBJ databases">
        <authorList>
            <person name="Scholes J."/>
        </authorList>
    </citation>
    <scope>NUCLEOTIDE SEQUENCE</scope>
</reference>
<name>A0A9N7MQ78_STRHE</name>
<dbReference type="Proteomes" id="UP001153555">
    <property type="component" value="Unassembled WGS sequence"/>
</dbReference>
<gene>
    <name evidence="1" type="ORF">SHERM_12581</name>
</gene>
<dbReference type="EMBL" id="CACSLK010008833">
    <property type="protein sequence ID" value="CAA0811526.1"/>
    <property type="molecule type" value="Genomic_DNA"/>
</dbReference>
<dbReference type="AlphaFoldDB" id="A0A9N7MQ78"/>
<comment type="caution">
    <text evidence="1">The sequence shown here is derived from an EMBL/GenBank/DDBJ whole genome shotgun (WGS) entry which is preliminary data.</text>
</comment>
<keyword evidence="2" id="KW-1185">Reference proteome</keyword>
<organism evidence="1 2">
    <name type="scientific">Striga hermonthica</name>
    <name type="common">Purple witchweed</name>
    <name type="synonym">Buchnera hermonthica</name>
    <dbReference type="NCBI Taxonomy" id="68872"/>
    <lineage>
        <taxon>Eukaryota</taxon>
        <taxon>Viridiplantae</taxon>
        <taxon>Streptophyta</taxon>
        <taxon>Embryophyta</taxon>
        <taxon>Tracheophyta</taxon>
        <taxon>Spermatophyta</taxon>
        <taxon>Magnoliopsida</taxon>
        <taxon>eudicotyledons</taxon>
        <taxon>Gunneridae</taxon>
        <taxon>Pentapetalae</taxon>
        <taxon>asterids</taxon>
        <taxon>lamiids</taxon>
        <taxon>Lamiales</taxon>
        <taxon>Orobanchaceae</taxon>
        <taxon>Buchnereae</taxon>
        <taxon>Striga</taxon>
    </lineage>
</organism>
<sequence>MRVEVRDGRSTRIWDKHWVPDFIGKDVELLPGIERGLEWVKDLMTEDGRGWDEHKVRSTFTPVFCNEVLSIKSNAPNREDRWIWSLHSKGIFSVQSTYARRPAPMVIKAAMRDWDAFEQGNRC</sequence>
<evidence type="ECO:0000313" key="1">
    <source>
        <dbReference type="EMBL" id="CAA0811526.1"/>
    </source>
</evidence>